<keyword evidence="3" id="KW-0133">Cell shape</keyword>
<comment type="similarity">
    <text evidence="1">Belongs to the MreC family.</text>
</comment>
<proteinExistence type="inferred from homology"/>
<dbReference type="STRING" id="76728.AQ490_10725"/>
<evidence type="ECO:0000256" key="3">
    <source>
        <dbReference type="ARBA" id="ARBA00022960"/>
    </source>
</evidence>
<feature type="compositionally biased region" description="Acidic residues" evidence="5">
    <location>
        <begin position="347"/>
        <end position="356"/>
    </location>
</feature>
<evidence type="ECO:0000256" key="2">
    <source>
        <dbReference type="ARBA" id="ARBA00013855"/>
    </source>
</evidence>
<dbReference type="InterPro" id="IPR055342">
    <property type="entry name" value="MreC_beta-barrel_core"/>
</dbReference>
<sequence length="385" mass="39816">MRDTRESRLLLVLLVAIAFALITVDIRGGEESPLNGARSAAASVFGPAQEGVSSAIDPISDAITAVRDSGDRADRVAELERENAELKQRLSGDAADSRRAAELDRLLNTAGAGQYRVKAAQIIGIGAAQGLSWTVTIDVGSDDGIDRDMTVINGDGLVGRVSTVGRSTATVVLAIDPDFTVGTRLERTSELGFAKGQGDRPLRVQLLNGKAKVRPGDRLVTFGSQGGKPFVPGVPVGRIVEVERTTGNLTRTLLVEPFVSFTKLDLVGVVVEAPRKNPRDSVLPPKPKSATKAAKKKAPKKTPDTSGTGTARDGTDPNALDPDATGTEGTETGGTGAEGTDAATDGTEAEGTDPEADGYSPDGVPPDITPDGGRTGTTTAGTRRG</sequence>
<gene>
    <name evidence="7" type="ORF">AQ490_10725</name>
</gene>
<accession>A0A0T6LKI8</accession>
<feature type="region of interest" description="Disordered" evidence="5">
    <location>
        <begin position="276"/>
        <end position="385"/>
    </location>
</feature>
<evidence type="ECO:0000256" key="4">
    <source>
        <dbReference type="ARBA" id="ARBA00032089"/>
    </source>
</evidence>
<evidence type="ECO:0000313" key="7">
    <source>
        <dbReference type="EMBL" id="KRV46385.1"/>
    </source>
</evidence>
<dbReference type="InterPro" id="IPR042177">
    <property type="entry name" value="Cell/Rod_1"/>
</dbReference>
<protein>
    <recommendedName>
        <fullName evidence="2">Cell shape-determining protein MreC</fullName>
    </recommendedName>
    <alternativeName>
        <fullName evidence="4">Cell shape protein MreC</fullName>
    </alternativeName>
</protein>
<dbReference type="OrthoDB" id="5196068at2"/>
<comment type="caution">
    <text evidence="7">The sequence shown here is derived from an EMBL/GenBank/DDBJ whole genome shotgun (WGS) entry which is preliminary data.</text>
</comment>
<dbReference type="RefSeq" id="WP_018385588.1">
    <property type="nucleotide sequence ID" value="NZ_LLZU01000039.1"/>
</dbReference>
<dbReference type="EMBL" id="LLZU01000039">
    <property type="protein sequence ID" value="KRV46385.1"/>
    <property type="molecule type" value="Genomic_DNA"/>
</dbReference>
<evidence type="ECO:0000256" key="1">
    <source>
        <dbReference type="ARBA" id="ARBA00009369"/>
    </source>
</evidence>
<dbReference type="PANTHER" id="PTHR34138">
    <property type="entry name" value="CELL SHAPE-DETERMINING PROTEIN MREC"/>
    <property type="match status" value="1"/>
</dbReference>
<dbReference type="GO" id="GO:0008360">
    <property type="term" value="P:regulation of cell shape"/>
    <property type="evidence" value="ECO:0007669"/>
    <property type="project" value="UniProtKB-KW"/>
</dbReference>
<dbReference type="AlphaFoldDB" id="A0A0T6LKI8"/>
<dbReference type="eggNOG" id="COG1792">
    <property type="taxonomic scope" value="Bacteria"/>
</dbReference>
<dbReference type="NCBIfam" id="NF010510">
    <property type="entry name" value="PRK13922.11-5"/>
    <property type="match status" value="1"/>
</dbReference>
<organism evidence="7 8">
    <name type="scientific">Wenjunlia vitaminophila</name>
    <name type="common">Streptomyces vitaminophilus</name>
    <dbReference type="NCBI Taxonomy" id="76728"/>
    <lineage>
        <taxon>Bacteria</taxon>
        <taxon>Bacillati</taxon>
        <taxon>Actinomycetota</taxon>
        <taxon>Actinomycetes</taxon>
        <taxon>Kitasatosporales</taxon>
        <taxon>Streptomycetaceae</taxon>
        <taxon>Wenjunlia</taxon>
    </lineage>
</organism>
<dbReference type="Gene3D" id="2.40.10.340">
    <property type="entry name" value="Rod shape-determining protein MreC, domain 1"/>
    <property type="match status" value="1"/>
</dbReference>
<dbReference type="InterPro" id="IPR042175">
    <property type="entry name" value="Cell/Rod_MreC_2"/>
</dbReference>
<dbReference type="Proteomes" id="UP000050867">
    <property type="component" value="Unassembled WGS sequence"/>
</dbReference>
<keyword evidence="8" id="KW-1185">Reference proteome</keyword>
<dbReference type="PANTHER" id="PTHR34138:SF1">
    <property type="entry name" value="CELL SHAPE-DETERMINING PROTEIN MREC"/>
    <property type="match status" value="1"/>
</dbReference>
<evidence type="ECO:0000259" key="6">
    <source>
        <dbReference type="Pfam" id="PF04085"/>
    </source>
</evidence>
<name>A0A0T6LKI8_WENVI</name>
<dbReference type="GO" id="GO:0005886">
    <property type="term" value="C:plasma membrane"/>
    <property type="evidence" value="ECO:0007669"/>
    <property type="project" value="TreeGrafter"/>
</dbReference>
<dbReference type="InterPro" id="IPR007221">
    <property type="entry name" value="MreC"/>
</dbReference>
<dbReference type="Pfam" id="PF04085">
    <property type="entry name" value="MreC"/>
    <property type="match status" value="1"/>
</dbReference>
<reference evidence="7 8" key="1">
    <citation type="submission" date="2015-10" db="EMBL/GenBank/DDBJ databases">
        <title>Draft genome sequence of pyrrolomycin-producing Streptomyces vitaminophilus.</title>
        <authorList>
            <person name="Graham D.E."/>
            <person name="Mahan K.M."/>
            <person name="Klingeman D.M."/>
            <person name="Hettich R.L."/>
            <person name="Parry R.J."/>
        </authorList>
    </citation>
    <scope>NUCLEOTIDE SEQUENCE [LARGE SCALE GENOMIC DNA]</scope>
    <source>
        <strain evidence="7 8">ATCC 31673</strain>
    </source>
</reference>
<evidence type="ECO:0000313" key="8">
    <source>
        <dbReference type="Proteomes" id="UP000050867"/>
    </source>
</evidence>
<feature type="domain" description="Rod shape-determining protein MreC beta-barrel core" evidence="6">
    <location>
        <begin position="132"/>
        <end position="270"/>
    </location>
</feature>
<feature type="compositionally biased region" description="Low complexity" evidence="5">
    <location>
        <begin position="376"/>
        <end position="385"/>
    </location>
</feature>
<evidence type="ECO:0000256" key="5">
    <source>
        <dbReference type="SAM" id="MobiDB-lite"/>
    </source>
</evidence>
<dbReference type="Gene3D" id="2.40.10.350">
    <property type="entry name" value="Rod shape-determining protein MreC, domain 2"/>
    <property type="match status" value="1"/>
</dbReference>